<name>A0A5J6T538_9CAUD</name>
<evidence type="ECO:0000313" key="1">
    <source>
        <dbReference type="EMBL" id="QFG05128.1"/>
    </source>
</evidence>
<evidence type="ECO:0000313" key="2">
    <source>
        <dbReference type="Proteomes" id="UP000326272"/>
    </source>
</evidence>
<protein>
    <submittedName>
        <fullName evidence="1">Uncharacterized protein</fullName>
    </submittedName>
</protein>
<keyword evidence="2" id="KW-1185">Reference proteome</keyword>
<dbReference type="RefSeq" id="YP_010842522.1">
    <property type="nucleotide sequence ID" value="NC_079141.1"/>
</dbReference>
<dbReference type="EMBL" id="MN310549">
    <property type="protein sequence ID" value="QFG05128.1"/>
    <property type="molecule type" value="Genomic_DNA"/>
</dbReference>
<organism evidence="1 2">
    <name type="scientific">Gordonia phage Gibbous</name>
    <dbReference type="NCBI Taxonomy" id="2652405"/>
    <lineage>
        <taxon>Viruses</taxon>
        <taxon>Duplodnaviria</taxon>
        <taxon>Heunggongvirae</taxon>
        <taxon>Uroviricota</taxon>
        <taxon>Caudoviricetes</taxon>
        <taxon>Aziravirus</taxon>
        <taxon>Aziravirus gibbous</taxon>
    </lineage>
</organism>
<gene>
    <name evidence="1" type="primary">52</name>
    <name evidence="1" type="ORF">SEA_GIBBOUS_52</name>
</gene>
<reference evidence="1 2" key="1">
    <citation type="submission" date="2019-08" db="EMBL/GenBank/DDBJ databases">
        <authorList>
            <person name="Birge L.R."/>
            <person name="Bivans L.D."/>
            <person name="Blakestad S.M."/>
            <person name="Chesley E.K."/>
            <person name="Frank J.E."/>
            <person name="Hoagland S."/>
            <person name="Hultquist J."/>
            <person name="Lee N.R."/>
            <person name="Pena P.B."/>
            <person name="Ramsey E.P."/>
            <person name="Chia C."/>
            <person name="Gurney S.M.R."/>
            <person name="Garlena R.A."/>
            <person name="Russell D.A."/>
            <person name="Pope W.H."/>
            <person name="Jacobs-Sera D."/>
            <person name="Hatfull G.F."/>
        </authorList>
    </citation>
    <scope>NUCLEOTIDE SEQUENCE [LARGE SCALE GENOMIC DNA]</scope>
</reference>
<sequence>MKILSHQVVQLLDLPTGKADMDNDDAEVILTALAAVASESTDTESVRIAMIALYETQAGQAYLERNPFKL</sequence>
<dbReference type="GeneID" id="80559314"/>
<dbReference type="Proteomes" id="UP000326272">
    <property type="component" value="Segment"/>
</dbReference>
<accession>A0A5J6T538</accession>
<proteinExistence type="predicted"/>
<dbReference type="KEGG" id="vg:80559314"/>